<comment type="caution">
    <text evidence="1">The sequence shown here is derived from an EMBL/GenBank/DDBJ whole genome shotgun (WGS) entry which is preliminary data.</text>
</comment>
<reference evidence="1 2" key="1">
    <citation type="journal article" date="2020" name="Cell">
        <title>Large-Scale Comparative Analyses of Tick Genomes Elucidate Their Genetic Diversity and Vector Capacities.</title>
        <authorList>
            <consortium name="Tick Genome and Microbiome Consortium (TIGMIC)"/>
            <person name="Jia N."/>
            <person name="Wang J."/>
            <person name="Shi W."/>
            <person name="Du L."/>
            <person name="Sun Y."/>
            <person name="Zhan W."/>
            <person name="Jiang J.F."/>
            <person name="Wang Q."/>
            <person name="Zhang B."/>
            <person name="Ji P."/>
            <person name="Bell-Sakyi L."/>
            <person name="Cui X.M."/>
            <person name="Yuan T.T."/>
            <person name="Jiang B.G."/>
            <person name="Yang W.F."/>
            <person name="Lam T.T."/>
            <person name="Chang Q.C."/>
            <person name="Ding S.J."/>
            <person name="Wang X.J."/>
            <person name="Zhu J.G."/>
            <person name="Ruan X.D."/>
            <person name="Zhao L."/>
            <person name="Wei J.T."/>
            <person name="Ye R.Z."/>
            <person name="Que T.C."/>
            <person name="Du C.H."/>
            <person name="Zhou Y.H."/>
            <person name="Cheng J.X."/>
            <person name="Dai P.F."/>
            <person name="Guo W.B."/>
            <person name="Han X.H."/>
            <person name="Huang E.J."/>
            <person name="Li L.F."/>
            <person name="Wei W."/>
            <person name="Gao Y.C."/>
            <person name="Liu J.Z."/>
            <person name="Shao H.Z."/>
            <person name="Wang X."/>
            <person name="Wang C.C."/>
            <person name="Yang T.C."/>
            <person name="Huo Q.B."/>
            <person name="Li W."/>
            <person name="Chen H.Y."/>
            <person name="Chen S.E."/>
            <person name="Zhou L.G."/>
            <person name="Ni X.B."/>
            <person name="Tian J.H."/>
            <person name="Sheng Y."/>
            <person name="Liu T."/>
            <person name="Pan Y.S."/>
            <person name="Xia L.Y."/>
            <person name="Li J."/>
            <person name="Zhao F."/>
            <person name="Cao W.C."/>
        </authorList>
    </citation>
    <scope>NUCLEOTIDE SEQUENCE [LARGE SCALE GENOMIC DNA]</scope>
    <source>
        <strain evidence="1">Iper-2018</strain>
    </source>
</reference>
<keyword evidence="2" id="KW-1185">Reference proteome</keyword>
<protein>
    <submittedName>
        <fullName evidence="1">Uncharacterized protein</fullName>
    </submittedName>
</protein>
<evidence type="ECO:0000313" key="1">
    <source>
        <dbReference type="EMBL" id="KAG0419131.1"/>
    </source>
</evidence>
<organism evidence="1 2">
    <name type="scientific">Ixodes persulcatus</name>
    <name type="common">Taiga tick</name>
    <dbReference type="NCBI Taxonomy" id="34615"/>
    <lineage>
        <taxon>Eukaryota</taxon>
        <taxon>Metazoa</taxon>
        <taxon>Ecdysozoa</taxon>
        <taxon>Arthropoda</taxon>
        <taxon>Chelicerata</taxon>
        <taxon>Arachnida</taxon>
        <taxon>Acari</taxon>
        <taxon>Parasitiformes</taxon>
        <taxon>Ixodida</taxon>
        <taxon>Ixodoidea</taxon>
        <taxon>Ixodidae</taxon>
        <taxon>Ixodinae</taxon>
        <taxon>Ixodes</taxon>
    </lineage>
</organism>
<dbReference type="Proteomes" id="UP000805193">
    <property type="component" value="Unassembled WGS sequence"/>
</dbReference>
<proteinExistence type="predicted"/>
<name>A0AC60PG55_IXOPE</name>
<accession>A0AC60PG55</accession>
<sequence length="428" mass="49421">MSVYKERVQGLHEVLESEKIDLQLLRRLCFQGIPDDSGFRPICWRLLLGYLPANTLDWPQVLKKQRALYNQFLEDMVISHDCGSPEGLPDDHPLNCNPNSKWQVFFKDNDVLLQIDKDVRRLCPDMCFFQRATDYPCERITQDPGVQSLRERVQRTMLHSANVTRSRMGITNISLNAGRPAQYERLPQGQEAHWEVVERILFLYAKLNPGLGYVQGMNEIIGPIYYTFAADPNPEWKKHAEADCFFCFTSLMAEIRDFFLKTLDDSACGIGAMMQRLMGLLKRRDDRLHLRLRQLQVEPQYYTCASCRRSRSTTASAGSCSCCPRTSLYQSTPIPVLFFNQACGVPIQEARARDCRDVLRIWDSLFADPERFGFLIYICYAMLARLRDRLMSGDFPSNIKLLQNFPDTDVNELLAEALRVQEEDRLQG</sequence>
<dbReference type="EMBL" id="JABSTQ010010659">
    <property type="protein sequence ID" value="KAG0419131.1"/>
    <property type="molecule type" value="Genomic_DNA"/>
</dbReference>
<evidence type="ECO:0000313" key="2">
    <source>
        <dbReference type="Proteomes" id="UP000805193"/>
    </source>
</evidence>
<gene>
    <name evidence="1" type="ORF">HPB47_004349</name>
</gene>